<feature type="region of interest" description="Disordered" evidence="1">
    <location>
        <begin position="216"/>
        <end position="257"/>
    </location>
</feature>
<evidence type="ECO:0000256" key="1">
    <source>
        <dbReference type="SAM" id="MobiDB-lite"/>
    </source>
</evidence>
<feature type="signal peptide" evidence="2">
    <location>
        <begin position="1"/>
        <end position="30"/>
    </location>
</feature>
<dbReference type="InterPro" id="IPR022435">
    <property type="entry name" value="Surface-anchored_actinobac"/>
</dbReference>
<evidence type="ECO:0000256" key="2">
    <source>
        <dbReference type="SAM" id="SignalP"/>
    </source>
</evidence>
<dbReference type="OrthoDB" id="4424311at2"/>
<dbReference type="NCBIfam" id="TIGR03769">
    <property type="entry name" value="P_ac_wall_RPT"/>
    <property type="match status" value="2"/>
</dbReference>
<feature type="compositionally biased region" description="Basic and acidic residues" evidence="1">
    <location>
        <begin position="217"/>
        <end position="227"/>
    </location>
</feature>
<proteinExistence type="predicted"/>
<sequence length="507" mass="55383">MQTKKNLRRPVLLAVLMTVIASLFAPMSWATDAKVVLSKNHTDAFYITTDSGVPVVKVANGLHSRMYEPNEVEFQIQSDTYGRQYRLTGLSESLLEGYYTGSENTAEWFEPGWNAPGFTKNGFDALRVDFTSITGPGKMYLVGNSPEADENGKLGTFLAGDTYQVVKGASLPIKGHQHAHWFFTRAGKYTMSGVAVGKKIDGKEVSSQPFTLSWEVLKSDDDKRPGASDDSDEPSAEPLRDPSEEPSSAPHDAATPKIDDTKVEITQGHLDVFAGIARNRKLSMVIKDDRSGQAIYRAPEAVTLRVGENAYRKLPQSMHDRFAPEGYLLAQNGDNQQEVLFPGWDTYGVAPDFGAVDLEFVDVKGPGKVYMFMQGIGKLRSPLASGSWVLASGEFISQKKPGHVHTNWLFGKPGTYTMKVRLRGVPVKVIDGKAVVSEPVRYTWVVGGRSGSQSSAVVSARQLVKRVDEKTAPEPFTPMPTMDSGAVSRDATRTPQLTITGLPQTGI</sequence>
<protein>
    <submittedName>
        <fullName evidence="3">Uncharacterized protein</fullName>
    </submittedName>
</protein>
<name>A0A8B2VJN2_CUTAC</name>
<feature type="region of interest" description="Disordered" evidence="1">
    <location>
        <begin position="470"/>
        <end position="507"/>
    </location>
</feature>
<dbReference type="Proteomes" id="UP000226191">
    <property type="component" value="Unassembled WGS sequence"/>
</dbReference>
<organism evidence="3 4">
    <name type="scientific">Cutibacterium acnes</name>
    <name type="common">Propionibacterium acnes</name>
    <dbReference type="NCBI Taxonomy" id="1747"/>
    <lineage>
        <taxon>Bacteria</taxon>
        <taxon>Bacillati</taxon>
        <taxon>Actinomycetota</taxon>
        <taxon>Actinomycetes</taxon>
        <taxon>Propionibacteriales</taxon>
        <taxon>Propionibacteriaceae</taxon>
        <taxon>Cutibacterium</taxon>
    </lineage>
</organism>
<dbReference type="EMBL" id="MVCE01000008">
    <property type="protein sequence ID" value="PGF31644.1"/>
    <property type="molecule type" value="Genomic_DNA"/>
</dbReference>
<dbReference type="AlphaFoldDB" id="A0A8B2VJN2"/>
<feature type="compositionally biased region" description="Polar residues" evidence="1">
    <location>
        <begin position="493"/>
        <end position="507"/>
    </location>
</feature>
<dbReference type="RefSeq" id="WP_002515977.1">
    <property type="nucleotide sequence ID" value="NZ_AP022844.1"/>
</dbReference>
<evidence type="ECO:0000313" key="4">
    <source>
        <dbReference type="Proteomes" id="UP000226191"/>
    </source>
</evidence>
<comment type="caution">
    <text evidence="3">The sequence shown here is derived from an EMBL/GenBank/DDBJ whole genome shotgun (WGS) entry which is preliminary data.</text>
</comment>
<keyword evidence="2" id="KW-0732">Signal</keyword>
<evidence type="ECO:0000313" key="3">
    <source>
        <dbReference type="EMBL" id="PGF31644.1"/>
    </source>
</evidence>
<dbReference type="NCBIfam" id="NF038134">
    <property type="entry name" value="choice_anch_M"/>
    <property type="match status" value="2"/>
</dbReference>
<gene>
    <name evidence="3" type="ORF">B1B09_12305</name>
</gene>
<feature type="chain" id="PRO_5043534684" evidence="2">
    <location>
        <begin position="31"/>
        <end position="507"/>
    </location>
</feature>
<accession>A0A8B2VJN2</accession>
<reference evidence="3 4" key="1">
    <citation type="submission" date="2017-02" db="EMBL/GenBank/DDBJ databases">
        <title>Prevalence of linear plasmids in Cutibacterium acnes isolates obtained from cancerous prostatic tissue.</title>
        <authorList>
            <person name="Davidsson S."/>
            <person name="Bruggemann H."/>
        </authorList>
    </citation>
    <scope>NUCLEOTIDE SEQUENCE [LARGE SCALE GENOMIC DNA]</scope>
    <source>
        <strain evidence="3 4">11-78</strain>
    </source>
</reference>